<feature type="binding site" evidence="2">
    <location>
        <position position="166"/>
    </location>
    <ligand>
        <name>Zn(2+)</name>
        <dbReference type="ChEBI" id="CHEBI:29105"/>
    </ligand>
</feature>
<protein>
    <recommendedName>
        <fullName evidence="3">Deacetylase sirtuin-type domain-containing protein</fullName>
    </recommendedName>
</protein>
<dbReference type="Gene3D" id="3.40.50.1220">
    <property type="entry name" value="TPP-binding domain"/>
    <property type="match status" value="1"/>
</dbReference>
<keyword evidence="2" id="KW-0479">Metal-binding</keyword>
<evidence type="ECO:0000256" key="1">
    <source>
        <dbReference type="ARBA" id="ARBA00023027"/>
    </source>
</evidence>
<dbReference type="Proteomes" id="UP000746751">
    <property type="component" value="Unassembled WGS sequence"/>
</dbReference>
<sequence>MYQMEIERLAEMLGQADAVVIAASNGFDIADGYNQFACDETFLRTFGDLHRDYGLMSILQGLMARWPSARERWRFLARLIESGYRAYAPSPVMRALDEATRDTPRFVVTCNCNSRFLKAGFSSDGLLETEGSFARLRCTASCSQETYDALQMIDIAAGGLPRCPRCGAVLDVAVDDTGRIGALEPFAAQRARMRAFLDGHASDRTLVLELGVGQGNRAIKAPLMAWAERAPGTRYVVVNRDEPVLPELPENRAVGIRGDLARVLADLGTVQNR</sequence>
<gene>
    <name evidence="4" type="ORF">K8U80_09750</name>
</gene>
<dbReference type="SUPFAM" id="SSF52467">
    <property type="entry name" value="DHS-like NAD/FAD-binding domain"/>
    <property type="match status" value="1"/>
</dbReference>
<evidence type="ECO:0000313" key="5">
    <source>
        <dbReference type="Proteomes" id="UP000746751"/>
    </source>
</evidence>
<dbReference type="EMBL" id="DYVF01000058">
    <property type="protein sequence ID" value="HJG31657.1"/>
    <property type="molecule type" value="Genomic_DNA"/>
</dbReference>
<feature type="domain" description="Deacetylase sirtuin-type" evidence="3">
    <location>
        <begin position="1"/>
        <end position="273"/>
    </location>
</feature>
<reference evidence="4" key="1">
    <citation type="journal article" date="2021" name="PeerJ">
        <title>Extensive microbial diversity within the chicken gut microbiome revealed by metagenomics and culture.</title>
        <authorList>
            <person name="Gilroy R."/>
            <person name="Ravi A."/>
            <person name="Getino M."/>
            <person name="Pursley I."/>
            <person name="Horton D.L."/>
            <person name="Alikhan N.F."/>
            <person name="Baker D."/>
            <person name="Gharbi K."/>
            <person name="Hall N."/>
            <person name="Watson M."/>
            <person name="Adriaenssens E.M."/>
            <person name="Foster-Nyarko E."/>
            <person name="Jarju S."/>
            <person name="Secka A."/>
            <person name="Antonio M."/>
            <person name="Oren A."/>
            <person name="Chaudhuri R.R."/>
            <person name="La Ragione R."/>
            <person name="Hildebrand F."/>
            <person name="Pallen M.J."/>
        </authorList>
    </citation>
    <scope>NUCLEOTIDE SEQUENCE</scope>
    <source>
        <strain evidence="4">ChiGjej2B2-7701</strain>
    </source>
</reference>
<feature type="binding site" evidence="2">
    <location>
        <position position="138"/>
    </location>
    <ligand>
        <name>Zn(2+)</name>
        <dbReference type="ChEBI" id="CHEBI:29105"/>
    </ligand>
</feature>
<name>A0A921ITA4_9ACTN</name>
<comment type="caution">
    <text evidence="4">The sequence shown here is derived from an EMBL/GenBank/DDBJ whole genome shotgun (WGS) entry which is preliminary data.</text>
</comment>
<comment type="caution">
    <text evidence="2">Lacks conserved residue(s) required for the propagation of feature annotation.</text>
</comment>
<dbReference type="AlphaFoldDB" id="A0A921ITA4"/>
<dbReference type="InterPro" id="IPR029035">
    <property type="entry name" value="DHS-like_NAD/FAD-binding_dom"/>
</dbReference>
<evidence type="ECO:0000259" key="3">
    <source>
        <dbReference type="PROSITE" id="PS50305"/>
    </source>
</evidence>
<dbReference type="GO" id="GO:0046872">
    <property type="term" value="F:metal ion binding"/>
    <property type="evidence" value="ECO:0007669"/>
    <property type="project" value="UniProtKB-KW"/>
</dbReference>
<feature type="binding site" evidence="2">
    <location>
        <position position="163"/>
    </location>
    <ligand>
        <name>Zn(2+)</name>
        <dbReference type="ChEBI" id="CHEBI:29105"/>
    </ligand>
</feature>
<organism evidence="4 5">
    <name type="scientific">Collinsella ihumii</name>
    <dbReference type="NCBI Taxonomy" id="1720204"/>
    <lineage>
        <taxon>Bacteria</taxon>
        <taxon>Bacillati</taxon>
        <taxon>Actinomycetota</taxon>
        <taxon>Coriobacteriia</taxon>
        <taxon>Coriobacteriales</taxon>
        <taxon>Coriobacteriaceae</taxon>
        <taxon>Collinsella</taxon>
    </lineage>
</organism>
<dbReference type="InterPro" id="IPR026590">
    <property type="entry name" value="Ssirtuin_cat_dom"/>
</dbReference>
<evidence type="ECO:0000313" key="4">
    <source>
        <dbReference type="EMBL" id="HJG31657.1"/>
    </source>
</evidence>
<keyword evidence="2" id="KW-0862">Zinc</keyword>
<accession>A0A921ITA4</accession>
<evidence type="ECO:0000256" key="2">
    <source>
        <dbReference type="PROSITE-ProRule" id="PRU00236"/>
    </source>
</evidence>
<dbReference type="PROSITE" id="PS50305">
    <property type="entry name" value="SIRTUIN"/>
    <property type="match status" value="1"/>
</dbReference>
<proteinExistence type="predicted"/>
<reference evidence="4" key="2">
    <citation type="submission" date="2021-09" db="EMBL/GenBank/DDBJ databases">
        <authorList>
            <person name="Gilroy R."/>
        </authorList>
    </citation>
    <scope>NUCLEOTIDE SEQUENCE</scope>
    <source>
        <strain evidence="4">ChiGjej2B2-7701</strain>
    </source>
</reference>
<keyword evidence="1" id="KW-0520">NAD</keyword>
<feature type="binding site" evidence="2">
    <location>
        <position position="142"/>
    </location>
    <ligand>
        <name>Zn(2+)</name>
        <dbReference type="ChEBI" id="CHEBI:29105"/>
    </ligand>
</feature>